<proteinExistence type="predicted"/>
<comment type="caution">
    <text evidence="2">The sequence shown here is derived from an EMBL/GenBank/DDBJ whole genome shotgun (WGS) entry which is preliminary data.</text>
</comment>
<evidence type="ECO:0000313" key="3">
    <source>
        <dbReference type="Proteomes" id="UP000828251"/>
    </source>
</evidence>
<accession>A0A9D3UG74</accession>
<dbReference type="EMBL" id="JAIQCV010000012">
    <property type="protein sequence ID" value="KAH1039907.1"/>
    <property type="molecule type" value="Genomic_DNA"/>
</dbReference>
<dbReference type="Proteomes" id="UP000828251">
    <property type="component" value="Unassembled WGS sequence"/>
</dbReference>
<reference evidence="2 3" key="1">
    <citation type="journal article" date="2021" name="Plant Biotechnol. J.">
        <title>Multi-omics assisted identification of the key and species-specific regulatory components of drought-tolerant mechanisms in Gossypium stocksii.</title>
        <authorList>
            <person name="Yu D."/>
            <person name="Ke L."/>
            <person name="Zhang D."/>
            <person name="Wu Y."/>
            <person name="Sun Y."/>
            <person name="Mei J."/>
            <person name="Sun J."/>
            <person name="Sun Y."/>
        </authorList>
    </citation>
    <scope>NUCLEOTIDE SEQUENCE [LARGE SCALE GENOMIC DNA]</scope>
    <source>
        <strain evidence="3">cv. E1</strain>
        <tissue evidence="2">Leaf</tissue>
    </source>
</reference>
<sequence length="80" mass="8867">MLEVGREFFPIRIKERGLVEKPNKNHTRSGDHKGREEEVASSEVKSASSSEMNMSPEERQNIGIEGVIENGLVNVGNDEG</sequence>
<protein>
    <submittedName>
        <fullName evidence="2">Uncharacterized protein</fullName>
    </submittedName>
</protein>
<keyword evidence="3" id="KW-1185">Reference proteome</keyword>
<dbReference type="AlphaFoldDB" id="A0A9D3UG74"/>
<gene>
    <name evidence="2" type="ORF">J1N35_041650</name>
</gene>
<feature type="region of interest" description="Disordered" evidence="1">
    <location>
        <begin position="1"/>
        <end position="65"/>
    </location>
</feature>
<feature type="compositionally biased region" description="Low complexity" evidence="1">
    <location>
        <begin position="41"/>
        <end position="51"/>
    </location>
</feature>
<evidence type="ECO:0000313" key="2">
    <source>
        <dbReference type="EMBL" id="KAH1039907.1"/>
    </source>
</evidence>
<evidence type="ECO:0000256" key="1">
    <source>
        <dbReference type="SAM" id="MobiDB-lite"/>
    </source>
</evidence>
<feature type="compositionally biased region" description="Basic and acidic residues" evidence="1">
    <location>
        <begin position="12"/>
        <end position="38"/>
    </location>
</feature>
<organism evidence="2 3">
    <name type="scientific">Gossypium stocksii</name>
    <dbReference type="NCBI Taxonomy" id="47602"/>
    <lineage>
        <taxon>Eukaryota</taxon>
        <taxon>Viridiplantae</taxon>
        <taxon>Streptophyta</taxon>
        <taxon>Embryophyta</taxon>
        <taxon>Tracheophyta</taxon>
        <taxon>Spermatophyta</taxon>
        <taxon>Magnoliopsida</taxon>
        <taxon>eudicotyledons</taxon>
        <taxon>Gunneridae</taxon>
        <taxon>Pentapetalae</taxon>
        <taxon>rosids</taxon>
        <taxon>malvids</taxon>
        <taxon>Malvales</taxon>
        <taxon>Malvaceae</taxon>
        <taxon>Malvoideae</taxon>
        <taxon>Gossypium</taxon>
    </lineage>
</organism>
<name>A0A9D3UG74_9ROSI</name>